<dbReference type="GO" id="GO:0005829">
    <property type="term" value="C:cytosol"/>
    <property type="evidence" value="ECO:0007669"/>
    <property type="project" value="TreeGrafter"/>
</dbReference>
<feature type="domain" description="Helicase/UvrB N-terminal" evidence="1">
    <location>
        <begin position="3"/>
        <end position="225"/>
    </location>
</feature>
<gene>
    <name evidence="2" type="ORF">HEB94_003187</name>
</gene>
<dbReference type="Gene3D" id="3.40.50.300">
    <property type="entry name" value="P-loop containing nucleotide triphosphate hydrolases"/>
    <property type="match status" value="2"/>
</dbReference>
<proteinExistence type="predicted"/>
<evidence type="ECO:0000313" key="2">
    <source>
        <dbReference type="EMBL" id="MBE1606339.1"/>
    </source>
</evidence>
<dbReference type="Proteomes" id="UP000638648">
    <property type="component" value="Unassembled WGS sequence"/>
</dbReference>
<dbReference type="RefSeq" id="WP_192750483.1">
    <property type="nucleotide sequence ID" value="NZ_BAABJL010000245.1"/>
</dbReference>
<evidence type="ECO:0000313" key="3">
    <source>
        <dbReference type="Proteomes" id="UP000638648"/>
    </source>
</evidence>
<dbReference type="EMBL" id="JADBEM010000001">
    <property type="protein sequence ID" value="MBE1606339.1"/>
    <property type="molecule type" value="Genomic_DNA"/>
</dbReference>
<dbReference type="AlphaFoldDB" id="A0A927MTG5"/>
<dbReference type="InterPro" id="IPR050742">
    <property type="entry name" value="Helicase_Restrict-Modif_Enz"/>
</dbReference>
<dbReference type="SUPFAM" id="SSF52540">
    <property type="entry name" value="P-loop containing nucleoside triphosphate hydrolases"/>
    <property type="match status" value="2"/>
</dbReference>
<dbReference type="GO" id="GO:0016787">
    <property type="term" value="F:hydrolase activity"/>
    <property type="evidence" value="ECO:0007669"/>
    <property type="project" value="InterPro"/>
</dbReference>
<name>A0A927MTG5_9ACTN</name>
<dbReference type="GO" id="GO:0005524">
    <property type="term" value="F:ATP binding"/>
    <property type="evidence" value="ECO:0007669"/>
    <property type="project" value="InterPro"/>
</dbReference>
<evidence type="ECO:0000259" key="1">
    <source>
        <dbReference type="Pfam" id="PF04851"/>
    </source>
</evidence>
<reference evidence="2" key="1">
    <citation type="submission" date="2020-10" db="EMBL/GenBank/DDBJ databases">
        <title>Sequencing the genomes of 1000 actinobacteria strains.</title>
        <authorList>
            <person name="Klenk H.-P."/>
        </authorList>
    </citation>
    <scope>NUCLEOTIDE SEQUENCE</scope>
    <source>
        <strain evidence="2">DSM 45354</strain>
    </source>
</reference>
<dbReference type="Pfam" id="PF04851">
    <property type="entry name" value="ResIII"/>
    <property type="match status" value="1"/>
</dbReference>
<dbReference type="PANTHER" id="PTHR47396:SF1">
    <property type="entry name" value="ATP-DEPENDENT HELICASE IRC3-RELATED"/>
    <property type="match status" value="1"/>
</dbReference>
<dbReference type="InterPro" id="IPR006935">
    <property type="entry name" value="Helicase/UvrB_N"/>
</dbReference>
<dbReference type="InterPro" id="IPR027417">
    <property type="entry name" value="P-loop_NTPase"/>
</dbReference>
<accession>A0A927MTG5</accession>
<organism evidence="2 3">
    <name type="scientific">Actinopolymorpha pittospori</name>
    <dbReference type="NCBI Taxonomy" id="648752"/>
    <lineage>
        <taxon>Bacteria</taxon>
        <taxon>Bacillati</taxon>
        <taxon>Actinomycetota</taxon>
        <taxon>Actinomycetes</taxon>
        <taxon>Propionibacteriales</taxon>
        <taxon>Actinopolymorphaceae</taxon>
        <taxon>Actinopolymorpha</taxon>
    </lineage>
</organism>
<dbReference type="GO" id="GO:0003677">
    <property type="term" value="F:DNA binding"/>
    <property type="evidence" value="ECO:0007669"/>
    <property type="project" value="InterPro"/>
</dbReference>
<sequence>MEFTLKDYQNDAVGNVLRNLADARDDFHRKGRPVAFSLTATTGAGKTVMAASVIESLFDGNDDFDFQADPGAVVLWFTDDPSLNEQTRFRLMEAGDRIPHSRLVVIGSTFNQQKFEPGKVYFLNSQKLSKNSLLVKGAVDDHQEALMERQASPDLRSFTIWDTLRNTIEDEHLTLYLILDEAHRGMRKPSKTDRAEKQTNVRRLINGANGVPPVPVVWGISATVERFNTAMAEAEGRLQYPSVIVDPARVQESGLLKDDIRLDIPDESGAFDTVLLARAIRKVKESTTMWREYAEAQDPPVDPVVPLFVVQVPNTPSDELLVSAFTTIYDEWHDLPPDAMAHVFGDHIPIDAGGFVVPYVSPEKVQERTRVRVLFAKDGISTGWDCPRAEVLVSFRPAKDETHITQLLGRMVRTPLARRIPGHDLLNSVECVLPKFNRKTATAVADVLLGKNPEGDDGSGDTGGGDGRRVLIKPLDMYVNKTIPAAVWEAFDRLPSQTLPRKVAKPTKRLSALAQALSRDALRTHARKDAYAELFAVLDGLMARHKGKVDEASDEILKVQGETILASAGNKNVVVEGQFSEIADERSVEADFKMAGRILSPDVARKYADHIAVADGDDDGLFEAHLKVAALAKVAGVQAELNREADAMAKKWLDQYRVAIKGLRDERRAVYDDIIAMSTDPQRIDILRPRVRSEETENADGEKFTTRTGHLMSDGNGEFPLSSFDSAWEAMVLDSEMAQPGFLAWYRNPGRASDDSLAIAYKDAKENWRRLCPDFIFFAGDEDNIRVSIVDPHGTHLTDALPKLRGLANFAVEYAEEFHRVEAVAQMKDKTLRVLDLTREQVRRAVKEADDAEKLYLSTAATNYISH</sequence>
<comment type="caution">
    <text evidence="2">The sequence shown here is derived from an EMBL/GenBank/DDBJ whole genome shotgun (WGS) entry which is preliminary data.</text>
</comment>
<protein>
    <recommendedName>
        <fullName evidence="1">Helicase/UvrB N-terminal domain-containing protein</fullName>
    </recommendedName>
</protein>
<keyword evidence="3" id="KW-1185">Reference proteome</keyword>
<dbReference type="PANTHER" id="PTHR47396">
    <property type="entry name" value="TYPE I RESTRICTION ENZYME ECOKI R PROTEIN"/>
    <property type="match status" value="1"/>
</dbReference>